<proteinExistence type="predicted"/>
<reference evidence="2" key="1">
    <citation type="journal article" date="2019" name="Int. J. Syst. Evol. Microbiol.">
        <title>The Global Catalogue of Microorganisms (GCM) 10K type strain sequencing project: providing services to taxonomists for standard genome sequencing and annotation.</title>
        <authorList>
            <consortium name="The Broad Institute Genomics Platform"/>
            <consortium name="The Broad Institute Genome Sequencing Center for Infectious Disease"/>
            <person name="Wu L."/>
            <person name="Ma J."/>
        </authorList>
    </citation>
    <scope>NUCLEOTIDE SEQUENCE [LARGE SCALE GENOMIC DNA]</scope>
    <source>
        <strain evidence="2">NBRC 102520</strain>
    </source>
</reference>
<gene>
    <name evidence="1" type="ORF">GCM10007857_88980</name>
</gene>
<name>A0ABQ6BEH7_9BRAD</name>
<protein>
    <submittedName>
        <fullName evidence="1">Uncharacterized protein</fullName>
    </submittedName>
</protein>
<organism evidence="1 2">
    <name type="scientific">Bradyrhizobium iriomotense</name>
    <dbReference type="NCBI Taxonomy" id="441950"/>
    <lineage>
        <taxon>Bacteria</taxon>
        <taxon>Pseudomonadati</taxon>
        <taxon>Pseudomonadota</taxon>
        <taxon>Alphaproteobacteria</taxon>
        <taxon>Hyphomicrobiales</taxon>
        <taxon>Nitrobacteraceae</taxon>
        <taxon>Bradyrhizobium</taxon>
    </lineage>
</organism>
<sequence>MIAVPGKPINTGSPQEVRSSLVGQAKQLIDVALAITNMNASSRGSEKVGRLSQILQPADALLLDRNTCRIDLSLQGP</sequence>
<dbReference type="Proteomes" id="UP001156905">
    <property type="component" value="Unassembled WGS sequence"/>
</dbReference>
<evidence type="ECO:0000313" key="1">
    <source>
        <dbReference type="EMBL" id="GLR92178.1"/>
    </source>
</evidence>
<dbReference type="EMBL" id="BSOW01000070">
    <property type="protein sequence ID" value="GLR92178.1"/>
    <property type="molecule type" value="Genomic_DNA"/>
</dbReference>
<accession>A0ABQ6BEH7</accession>
<comment type="caution">
    <text evidence="1">The sequence shown here is derived from an EMBL/GenBank/DDBJ whole genome shotgun (WGS) entry which is preliminary data.</text>
</comment>
<evidence type="ECO:0000313" key="2">
    <source>
        <dbReference type="Proteomes" id="UP001156905"/>
    </source>
</evidence>
<keyword evidence="2" id="KW-1185">Reference proteome</keyword>